<dbReference type="Proteomes" id="UP001303473">
    <property type="component" value="Unassembled WGS sequence"/>
</dbReference>
<feature type="transmembrane region" description="Helical" evidence="13">
    <location>
        <begin position="190"/>
        <end position="208"/>
    </location>
</feature>
<keyword evidence="6" id="KW-0560">Oxidoreductase</keyword>
<comment type="cofactor">
    <cofactor evidence="1">
        <name>heme b</name>
        <dbReference type="ChEBI" id="CHEBI:60344"/>
    </cofactor>
</comment>
<evidence type="ECO:0000256" key="8">
    <source>
        <dbReference type="ARBA" id="ARBA00023133"/>
    </source>
</evidence>
<evidence type="ECO:0000256" key="5">
    <source>
        <dbReference type="ARBA" id="ARBA00022989"/>
    </source>
</evidence>
<dbReference type="Pfam" id="PF02628">
    <property type="entry name" value="COX15-CtaA"/>
    <property type="match status" value="1"/>
</dbReference>
<evidence type="ECO:0000256" key="13">
    <source>
        <dbReference type="SAM" id="Phobius"/>
    </source>
</evidence>
<feature type="transmembrane region" description="Helical" evidence="13">
    <location>
        <begin position="258"/>
        <end position="282"/>
    </location>
</feature>
<evidence type="ECO:0000256" key="10">
    <source>
        <dbReference type="ARBA" id="ARBA00044501"/>
    </source>
</evidence>
<proteinExistence type="inferred from homology"/>
<dbReference type="PANTHER" id="PTHR23289:SF2">
    <property type="entry name" value="CYTOCHROME C OXIDASE ASSEMBLY PROTEIN COX15 HOMOLOG"/>
    <property type="match status" value="1"/>
</dbReference>
<accession>A0AAN6NH20</accession>
<evidence type="ECO:0000256" key="9">
    <source>
        <dbReference type="ARBA" id="ARBA00023136"/>
    </source>
</evidence>
<dbReference type="GO" id="GO:0120547">
    <property type="term" value="F:heme A synthase activity"/>
    <property type="evidence" value="ECO:0007669"/>
    <property type="project" value="UniProtKB-EC"/>
</dbReference>
<evidence type="ECO:0000256" key="7">
    <source>
        <dbReference type="ARBA" id="ARBA00023004"/>
    </source>
</evidence>
<dbReference type="PANTHER" id="PTHR23289">
    <property type="entry name" value="CYTOCHROME C OXIDASE ASSEMBLY PROTEIN COX15"/>
    <property type="match status" value="1"/>
</dbReference>
<keyword evidence="8" id="KW-0350">Heme biosynthesis</keyword>
<evidence type="ECO:0000256" key="3">
    <source>
        <dbReference type="ARBA" id="ARBA00022692"/>
    </source>
</evidence>
<dbReference type="GO" id="GO:0006784">
    <property type="term" value="P:heme A biosynthetic process"/>
    <property type="evidence" value="ECO:0007669"/>
    <property type="project" value="InterPro"/>
</dbReference>
<feature type="transmembrane region" description="Helical" evidence="13">
    <location>
        <begin position="105"/>
        <end position="125"/>
    </location>
</feature>
<dbReference type="GO" id="GO:0016653">
    <property type="term" value="F:oxidoreductase activity, acting on NAD(P)H, heme protein as acceptor"/>
    <property type="evidence" value="ECO:0007669"/>
    <property type="project" value="TreeGrafter"/>
</dbReference>
<evidence type="ECO:0000256" key="1">
    <source>
        <dbReference type="ARBA" id="ARBA00001970"/>
    </source>
</evidence>
<protein>
    <submittedName>
        <fullName evidence="14">Cytochrome oxidase assembly protein-domain-containing protein</fullName>
    </submittedName>
</protein>
<evidence type="ECO:0000256" key="12">
    <source>
        <dbReference type="SAM" id="MobiDB-lite"/>
    </source>
</evidence>
<keyword evidence="15" id="KW-1185">Reference proteome</keyword>
<evidence type="ECO:0000256" key="2">
    <source>
        <dbReference type="ARBA" id="ARBA00004141"/>
    </source>
</evidence>
<keyword evidence="4" id="KW-0479">Metal-binding</keyword>
<reference evidence="15" key="1">
    <citation type="journal article" date="2023" name="Mol. Phylogenet. Evol.">
        <title>Genome-scale phylogeny and comparative genomics of the fungal order Sordariales.</title>
        <authorList>
            <person name="Hensen N."/>
            <person name="Bonometti L."/>
            <person name="Westerberg I."/>
            <person name="Brannstrom I.O."/>
            <person name="Guillou S."/>
            <person name="Cros-Aarteil S."/>
            <person name="Calhoun S."/>
            <person name="Haridas S."/>
            <person name="Kuo A."/>
            <person name="Mondo S."/>
            <person name="Pangilinan J."/>
            <person name="Riley R."/>
            <person name="LaButti K."/>
            <person name="Andreopoulos B."/>
            <person name="Lipzen A."/>
            <person name="Chen C."/>
            <person name="Yan M."/>
            <person name="Daum C."/>
            <person name="Ng V."/>
            <person name="Clum A."/>
            <person name="Steindorff A."/>
            <person name="Ohm R.A."/>
            <person name="Martin F."/>
            <person name="Silar P."/>
            <person name="Natvig D.O."/>
            <person name="Lalanne C."/>
            <person name="Gautier V."/>
            <person name="Ament-Velasquez S.L."/>
            <person name="Kruys A."/>
            <person name="Hutchinson M.I."/>
            <person name="Powell A.J."/>
            <person name="Barry K."/>
            <person name="Miller A.N."/>
            <person name="Grigoriev I.V."/>
            <person name="Debuchy R."/>
            <person name="Gladieux P."/>
            <person name="Hiltunen Thoren M."/>
            <person name="Johannesson H."/>
        </authorList>
    </citation>
    <scope>NUCLEOTIDE SEQUENCE [LARGE SCALE GENOMIC DNA]</scope>
    <source>
        <strain evidence="15">CBS 340.73</strain>
    </source>
</reference>
<comment type="caution">
    <text evidence="14">The sequence shown here is derived from an EMBL/GenBank/DDBJ whole genome shotgun (WGS) entry which is preliminary data.</text>
</comment>
<sequence length="488" mass="53115">MASLPLGLRRAAVQLSRSSFVCGQCIRQQKQSLSPSSKILQLARGSRSYATKPESTSPLRRLSDKISRRNASTAAIPASPVAAGSSSSSSSSRSSSFPETSSKTVGYWLLGSAASVFGIVVFGGLTRLTESGLSITEWRPVTGSLPPMSTADWESEFEKYRASPEYKLINPHMDLAEFKKIYFMEWTHRLWGRFIGMSFVLPTVYFIARRRVSPRMAGTLVGISALIGFQGFIGWWMVKSGLKDDLFAPGSHPRVSQYRLAAHLATAFVCYSWMLLAGLSILRTHRALANPEAASKIFTALQSPALKTLRRSVAGLTVLIFTTVLSGALVAGLDAGLIYNEFPMMGHGLAPPTSELLDKFYSRKEDGSDLLWRNMLENPSTVQLDHRILATTTFCAVLALFAYSRTGRVKGAMTKDVRKGVLGLVHLVSLQVALGISTLIYMVPIPLAAAHQAGALALLTGALVLSQRLRIPRSTMATVQKRLLKNGK</sequence>
<feature type="region of interest" description="Disordered" evidence="12">
    <location>
        <begin position="72"/>
        <end position="99"/>
    </location>
</feature>
<evidence type="ECO:0000256" key="4">
    <source>
        <dbReference type="ARBA" id="ARBA00022723"/>
    </source>
</evidence>
<gene>
    <name evidence="14" type="ORF">QBC46DRAFT_95600</name>
</gene>
<name>A0AAN6NH20_9PEZI</name>
<keyword evidence="5 13" id="KW-1133">Transmembrane helix</keyword>
<evidence type="ECO:0000256" key="11">
    <source>
        <dbReference type="ARBA" id="ARBA00048044"/>
    </source>
</evidence>
<organism evidence="14 15">
    <name type="scientific">Diplogelasinospora grovesii</name>
    <dbReference type="NCBI Taxonomy" id="303347"/>
    <lineage>
        <taxon>Eukaryota</taxon>
        <taxon>Fungi</taxon>
        <taxon>Dikarya</taxon>
        <taxon>Ascomycota</taxon>
        <taxon>Pezizomycotina</taxon>
        <taxon>Sordariomycetes</taxon>
        <taxon>Sordariomycetidae</taxon>
        <taxon>Sordariales</taxon>
        <taxon>Diplogelasinosporaceae</taxon>
        <taxon>Diplogelasinospora</taxon>
    </lineage>
</organism>
<dbReference type="InterPro" id="IPR023754">
    <property type="entry name" value="HemeA_Synthase_type2"/>
</dbReference>
<dbReference type="HAMAP" id="MF_01665">
    <property type="entry name" value="HemeA_synth_type2"/>
    <property type="match status" value="1"/>
</dbReference>
<evidence type="ECO:0000313" key="14">
    <source>
        <dbReference type="EMBL" id="KAK3945639.1"/>
    </source>
</evidence>
<keyword evidence="3 13" id="KW-0812">Transmembrane</keyword>
<feature type="transmembrane region" description="Helical" evidence="13">
    <location>
        <begin position="220"/>
        <end position="238"/>
    </location>
</feature>
<evidence type="ECO:0000256" key="6">
    <source>
        <dbReference type="ARBA" id="ARBA00023002"/>
    </source>
</evidence>
<dbReference type="GO" id="GO:0046872">
    <property type="term" value="F:metal ion binding"/>
    <property type="evidence" value="ECO:0007669"/>
    <property type="project" value="UniProtKB-KW"/>
</dbReference>
<dbReference type="GO" id="GO:0005743">
    <property type="term" value="C:mitochondrial inner membrane"/>
    <property type="evidence" value="ECO:0007669"/>
    <property type="project" value="TreeGrafter"/>
</dbReference>
<comment type="subcellular location">
    <subcellularLocation>
        <location evidence="2">Membrane</location>
        <topology evidence="2">Multi-pass membrane protein</topology>
    </subcellularLocation>
</comment>
<dbReference type="AlphaFoldDB" id="A0AAN6NH20"/>
<feature type="transmembrane region" description="Helical" evidence="13">
    <location>
        <begin position="449"/>
        <end position="466"/>
    </location>
</feature>
<keyword evidence="7" id="KW-0408">Iron</keyword>
<feature type="transmembrane region" description="Helical" evidence="13">
    <location>
        <begin position="313"/>
        <end position="339"/>
    </location>
</feature>
<comment type="pathway">
    <text evidence="10">Porphyrin-containing compound metabolism; heme A biosynthesis; heme A from heme O: step 1/1.</text>
</comment>
<dbReference type="InterPro" id="IPR003780">
    <property type="entry name" value="COX15/CtaA_fam"/>
</dbReference>
<evidence type="ECO:0000313" key="15">
    <source>
        <dbReference type="Proteomes" id="UP001303473"/>
    </source>
</evidence>
<feature type="transmembrane region" description="Helical" evidence="13">
    <location>
        <begin position="384"/>
        <end position="403"/>
    </location>
</feature>
<keyword evidence="9 13" id="KW-0472">Membrane</keyword>
<comment type="catalytic activity">
    <reaction evidence="11">
        <text>Fe(II)-heme o + 2 A + H2O = Fe(II)-heme a + 2 AH2</text>
        <dbReference type="Rhea" id="RHEA:63388"/>
        <dbReference type="ChEBI" id="CHEBI:13193"/>
        <dbReference type="ChEBI" id="CHEBI:15377"/>
        <dbReference type="ChEBI" id="CHEBI:17499"/>
        <dbReference type="ChEBI" id="CHEBI:60530"/>
        <dbReference type="ChEBI" id="CHEBI:61715"/>
        <dbReference type="EC" id="1.17.99.9"/>
    </reaction>
    <physiologicalReaction direction="left-to-right" evidence="11">
        <dbReference type="Rhea" id="RHEA:63389"/>
    </physiologicalReaction>
</comment>
<feature type="transmembrane region" description="Helical" evidence="13">
    <location>
        <begin position="424"/>
        <end position="443"/>
    </location>
</feature>
<dbReference type="EMBL" id="MU853754">
    <property type="protein sequence ID" value="KAK3945639.1"/>
    <property type="molecule type" value="Genomic_DNA"/>
</dbReference>